<proteinExistence type="predicted"/>
<comment type="caution">
    <text evidence="1">The sequence shown here is derived from an EMBL/GenBank/DDBJ whole genome shotgun (WGS) entry which is preliminary data.</text>
</comment>
<dbReference type="Proteomes" id="UP000499080">
    <property type="component" value="Unassembled WGS sequence"/>
</dbReference>
<dbReference type="EMBL" id="BGPR01000071">
    <property type="protein sequence ID" value="GBL90369.1"/>
    <property type="molecule type" value="Genomic_DNA"/>
</dbReference>
<evidence type="ECO:0000313" key="2">
    <source>
        <dbReference type="Proteomes" id="UP000499080"/>
    </source>
</evidence>
<dbReference type="AlphaFoldDB" id="A0A4Y2BFP9"/>
<evidence type="ECO:0000313" key="1">
    <source>
        <dbReference type="EMBL" id="GBL90369.1"/>
    </source>
</evidence>
<reference evidence="1 2" key="1">
    <citation type="journal article" date="2019" name="Sci. Rep.">
        <title>Orb-weaving spider Araneus ventricosus genome elucidates the spidroin gene catalogue.</title>
        <authorList>
            <person name="Kono N."/>
            <person name="Nakamura H."/>
            <person name="Ohtoshi R."/>
            <person name="Moran D.A.P."/>
            <person name="Shinohara A."/>
            <person name="Yoshida Y."/>
            <person name="Fujiwara M."/>
            <person name="Mori M."/>
            <person name="Tomita M."/>
            <person name="Arakawa K."/>
        </authorList>
    </citation>
    <scope>NUCLEOTIDE SEQUENCE [LARGE SCALE GENOMIC DNA]</scope>
</reference>
<gene>
    <name evidence="1" type="ORF">AVEN_178815_1</name>
</gene>
<dbReference type="OrthoDB" id="6435811at2759"/>
<protein>
    <submittedName>
        <fullName evidence="1">Uncharacterized protein</fullName>
    </submittedName>
</protein>
<sequence>MYIQPLSLSNLFRKQKVTAIQEKKVENAESIEAAGRTCDQWPPPLKSTADPQYHIPPQEVGSINPSRGRLILVLSWATVKEETGLLVQLWILKFLCYGS</sequence>
<name>A0A4Y2BFP9_ARAVE</name>
<accession>A0A4Y2BFP9</accession>
<keyword evidence="2" id="KW-1185">Reference proteome</keyword>
<organism evidence="1 2">
    <name type="scientific">Araneus ventricosus</name>
    <name type="common">Orbweaver spider</name>
    <name type="synonym">Epeira ventricosa</name>
    <dbReference type="NCBI Taxonomy" id="182803"/>
    <lineage>
        <taxon>Eukaryota</taxon>
        <taxon>Metazoa</taxon>
        <taxon>Ecdysozoa</taxon>
        <taxon>Arthropoda</taxon>
        <taxon>Chelicerata</taxon>
        <taxon>Arachnida</taxon>
        <taxon>Araneae</taxon>
        <taxon>Araneomorphae</taxon>
        <taxon>Entelegynae</taxon>
        <taxon>Araneoidea</taxon>
        <taxon>Araneidae</taxon>
        <taxon>Araneus</taxon>
    </lineage>
</organism>